<evidence type="ECO:0000256" key="12">
    <source>
        <dbReference type="RuleBase" id="RU361152"/>
    </source>
</evidence>
<dbReference type="GO" id="GO:0016616">
    <property type="term" value="F:oxidoreductase activity, acting on the CH-OH group of donors, NAD or NADP as acceptor"/>
    <property type="evidence" value="ECO:0007669"/>
    <property type="project" value="InterPro"/>
</dbReference>
<dbReference type="GO" id="GO:0046872">
    <property type="term" value="F:metal ion binding"/>
    <property type="evidence" value="ECO:0007669"/>
    <property type="project" value="UniProtKB-KW"/>
</dbReference>
<keyword evidence="6 10" id="KW-0464">Manganese</keyword>
<organism evidence="14">
    <name type="scientific">Caldilinea aerophila</name>
    <dbReference type="NCBI Taxonomy" id="133453"/>
    <lineage>
        <taxon>Bacteria</taxon>
        <taxon>Bacillati</taxon>
        <taxon>Chloroflexota</taxon>
        <taxon>Caldilineae</taxon>
        <taxon>Caldilineales</taxon>
        <taxon>Caldilineaceae</taxon>
        <taxon>Caldilinea</taxon>
    </lineage>
</organism>
<evidence type="ECO:0000256" key="7">
    <source>
        <dbReference type="ARBA" id="ARBA00023277"/>
    </source>
</evidence>
<keyword evidence="3 10" id="KW-0479">Metal-binding</keyword>
<keyword evidence="10" id="KW-0170">Cobalt</keyword>
<keyword evidence="10" id="KW-0408">Iron</keyword>
<dbReference type="PANTHER" id="PTHR32092">
    <property type="entry name" value="6-PHOSPHO-BETA-GLUCOSIDASE-RELATED"/>
    <property type="match status" value="1"/>
</dbReference>
<keyword evidence="8 12" id="KW-0326">Glycosidase</keyword>
<evidence type="ECO:0000256" key="9">
    <source>
        <dbReference type="PIRSR" id="PIRSR601088-2"/>
    </source>
</evidence>
<feature type="binding site" evidence="10">
    <location>
        <position position="198"/>
    </location>
    <ligand>
        <name>Mn(2+)</name>
        <dbReference type="ChEBI" id="CHEBI:29035"/>
    </ligand>
</feature>
<evidence type="ECO:0000256" key="6">
    <source>
        <dbReference type="ARBA" id="ARBA00023211"/>
    </source>
</evidence>
<keyword evidence="5 12" id="KW-0520">NAD</keyword>
<dbReference type="Pfam" id="PF02056">
    <property type="entry name" value="Glyco_hydro_4"/>
    <property type="match status" value="1"/>
</dbReference>
<dbReference type="CDD" id="cd05297">
    <property type="entry name" value="GH4_alpha_glucosidase_galactosidase"/>
    <property type="match status" value="1"/>
</dbReference>
<comment type="cofactor">
    <cofactor evidence="12">
        <name>NAD(+)</name>
        <dbReference type="ChEBI" id="CHEBI:57540"/>
    </cofactor>
    <text evidence="12">Binds 1 NAD(+) per subunit.</text>
</comment>
<comment type="similarity">
    <text evidence="2 12">Belongs to the glycosyl hydrolase 4 family.</text>
</comment>
<dbReference type="InterPro" id="IPR053715">
    <property type="entry name" value="GH4_Enzyme_sf"/>
</dbReference>
<name>A0A7C1FM15_9CHLR</name>
<dbReference type="GO" id="GO:0004553">
    <property type="term" value="F:hydrolase activity, hydrolyzing O-glycosyl compounds"/>
    <property type="evidence" value="ECO:0007669"/>
    <property type="project" value="InterPro"/>
</dbReference>
<dbReference type="NCBIfam" id="NF011657">
    <property type="entry name" value="PRK15076.1"/>
    <property type="match status" value="1"/>
</dbReference>
<accession>A0A7C1FM15</accession>
<evidence type="ECO:0000256" key="2">
    <source>
        <dbReference type="ARBA" id="ARBA00010141"/>
    </source>
</evidence>
<dbReference type="InterPro" id="IPR001088">
    <property type="entry name" value="Glyco_hydro_4"/>
</dbReference>
<dbReference type="AlphaFoldDB" id="A0A7C1FM15"/>
<dbReference type="GO" id="GO:0005975">
    <property type="term" value="P:carbohydrate metabolic process"/>
    <property type="evidence" value="ECO:0007669"/>
    <property type="project" value="InterPro"/>
</dbReference>
<feature type="domain" description="Glycosyl hydrolase family 4 C-terminal" evidence="13">
    <location>
        <begin position="193"/>
        <end position="413"/>
    </location>
</feature>
<reference evidence="14" key="1">
    <citation type="journal article" date="2020" name="mSystems">
        <title>Genome- and Community-Level Interaction Insights into Carbon Utilization and Element Cycling Functions of Hydrothermarchaeota in Hydrothermal Sediment.</title>
        <authorList>
            <person name="Zhou Z."/>
            <person name="Liu Y."/>
            <person name="Xu W."/>
            <person name="Pan J."/>
            <person name="Luo Z.H."/>
            <person name="Li M."/>
        </authorList>
    </citation>
    <scope>NUCLEOTIDE SEQUENCE [LARGE SCALE GENOMIC DNA]</scope>
    <source>
        <strain evidence="14">SpSt-289</strain>
    </source>
</reference>
<dbReference type="SUPFAM" id="SSF56327">
    <property type="entry name" value="LDH C-terminal domain-like"/>
    <property type="match status" value="1"/>
</dbReference>
<dbReference type="SUPFAM" id="SSF51735">
    <property type="entry name" value="NAD(P)-binding Rossmann-fold domains"/>
    <property type="match status" value="1"/>
</dbReference>
<dbReference type="InterPro" id="IPR036291">
    <property type="entry name" value="NAD(P)-bd_dom_sf"/>
</dbReference>
<keyword evidence="4 12" id="KW-0378">Hydrolase</keyword>
<protein>
    <submittedName>
        <fullName evidence="14">Alpha-glucosidase/alpha-galactosidase</fullName>
    </submittedName>
</protein>
<evidence type="ECO:0000256" key="11">
    <source>
        <dbReference type="PIRSR" id="PIRSR601088-4"/>
    </source>
</evidence>
<evidence type="ECO:0000256" key="4">
    <source>
        <dbReference type="ARBA" id="ARBA00022801"/>
    </source>
</evidence>
<evidence type="ECO:0000256" key="10">
    <source>
        <dbReference type="PIRSR" id="PIRSR601088-3"/>
    </source>
</evidence>
<dbReference type="PANTHER" id="PTHR32092:SF6">
    <property type="entry name" value="ALPHA-GALACTOSIDASE"/>
    <property type="match status" value="1"/>
</dbReference>
<comment type="cofactor">
    <cofactor evidence="1">
        <name>Mn(2+)</name>
        <dbReference type="ChEBI" id="CHEBI:29035"/>
    </cofactor>
</comment>
<evidence type="ECO:0000256" key="5">
    <source>
        <dbReference type="ARBA" id="ARBA00023027"/>
    </source>
</evidence>
<evidence type="ECO:0000256" key="3">
    <source>
        <dbReference type="ARBA" id="ARBA00022723"/>
    </source>
</evidence>
<feature type="site" description="Increases basicity of active site Tyr" evidence="11">
    <location>
        <position position="109"/>
    </location>
</feature>
<proteinExistence type="inferred from homology"/>
<dbReference type="EMBL" id="DSMG01000122">
    <property type="protein sequence ID" value="HDX32313.1"/>
    <property type="molecule type" value="Genomic_DNA"/>
</dbReference>
<dbReference type="InterPro" id="IPR022616">
    <property type="entry name" value="Glyco_hydro_4_C"/>
</dbReference>
<evidence type="ECO:0000259" key="13">
    <source>
        <dbReference type="Pfam" id="PF11975"/>
    </source>
</evidence>
<feature type="binding site" evidence="10">
    <location>
        <position position="168"/>
    </location>
    <ligand>
        <name>Mn(2+)</name>
        <dbReference type="ChEBI" id="CHEBI:29035"/>
    </ligand>
</feature>
<feature type="binding site" evidence="9">
    <location>
        <position position="147"/>
    </location>
    <ligand>
        <name>substrate</name>
    </ligand>
</feature>
<dbReference type="Pfam" id="PF11975">
    <property type="entry name" value="Glyco_hydro_4C"/>
    <property type="match status" value="1"/>
</dbReference>
<dbReference type="PRINTS" id="PR00732">
    <property type="entry name" value="GLHYDRLASE4"/>
</dbReference>
<gene>
    <name evidence="14" type="ORF">ENQ20_12635</name>
</gene>
<evidence type="ECO:0000313" key="14">
    <source>
        <dbReference type="EMBL" id="HDX32313.1"/>
    </source>
</evidence>
<comment type="caution">
    <text evidence="14">The sequence shown here is derived from an EMBL/GenBank/DDBJ whole genome shotgun (WGS) entry which is preliminary data.</text>
</comment>
<keyword evidence="7" id="KW-0119">Carbohydrate metabolism</keyword>
<evidence type="ECO:0000256" key="1">
    <source>
        <dbReference type="ARBA" id="ARBA00001936"/>
    </source>
</evidence>
<dbReference type="Gene3D" id="3.90.1820.10">
    <property type="entry name" value="AglA-like glucosidase"/>
    <property type="match status" value="1"/>
</dbReference>
<evidence type="ECO:0000256" key="8">
    <source>
        <dbReference type="ARBA" id="ARBA00023295"/>
    </source>
</evidence>
<dbReference type="InterPro" id="IPR015955">
    <property type="entry name" value="Lactate_DH/Glyco_Ohase_4_C"/>
</dbReference>
<sequence>MPTITFIGAGSLVFTRNLCSDILLTPALQESTIVLMDIDPTRLEQARTIVQAMIDRRRLKAKVVATTDRRAAVTDADYVITTFQQGGLDAYRLDIEIPQKYGVEQCVGDTLGPGGVFRALRTIPILLDLCDELDELAPDALLLNYVNPMAANCWAIADGTGRPHVGLCHSVQGTSEMLASWIGVPYEEVNFVCAGINHQAFFLEFRRGKEDLYPLIWEAIERPEIIAQEPVRTDLMKYFGYFVTESSGHASEYVPYFRKNARMVNEELVPRFTDPVNHWFDFGRTGGYLRHCLHRLEQFQSEYEEIASGEFPTTRSHEYGSYIIEAIETNRPVVIAGNVPNTGLITNLPEGCCVEVPCLVNASGIQPTHIGALPPQLAALNRTNINVQSLIVEAALTGDVDAVYHAVMLDPLTAAVCTLPQIHAMVTEMLEAQAQWLPQF</sequence>
<keyword evidence="10" id="KW-0533">Nickel</keyword>